<evidence type="ECO:0000313" key="3">
    <source>
        <dbReference type="Proteomes" id="UP001244341"/>
    </source>
</evidence>
<proteinExistence type="predicted"/>
<reference evidence="2 3" key="1">
    <citation type="submission" date="2023-05" db="EMBL/GenBank/DDBJ databases">
        <title>A 100% complete, gapless, phased diploid assembly of the Scenedesmus obliquus UTEX 3031 genome.</title>
        <authorList>
            <person name="Biondi T.C."/>
            <person name="Hanschen E.R."/>
            <person name="Kwon T."/>
            <person name="Eng W."/>
            <person name="Kruse C.P.S."/>
            <person name="Koehler S.I."/>
            <person name="Kunde Y."/>
            <person name="Gleasner C.D."/>
            <person name="You Mak K.T."/>
            <person name="Polle J."/>
            <person name="Hovde B.T."/>
            <person name="Starkenburg S.R."/>
        </authorList>
    </citation>
    <scope>NUCLEOTIDE SEQUENCE [LARGE SCALE GENOMIC DNA]</scope>
    <source>
        <strain evidence="2 3">DOE0152z</strain>
    </source>
</reference>
<accession>A0ABY8U2A6</accession>
<evidence type="ECO:0000256" key="1">
    <source>
        <dbReference type="SAM" id="MobiDB-lite"/>
    </source>
</evidence>
<dbReference type="Proteomes" id="UP001244341">
    <property type="component" value="Chromosome 6b"/>
</dbReference>
<protein>
    <recommendedName>
        <fullName evidence="4">Telomere-associated protein Rif1 N-terminal domain-containing protein</fullName>
    </recommendedName>
</protein>
<evidence type="ECO:0008006" key="4">
    <source>
        <dbReference type="Google" id="ProtNLM"/>
    </source>
</evidence>
<keyword evidence="3" id="KW-1185">Reference proteome</keyword>
<feature type="region of interest" description="Disordered" evidence="1">
    <location>
        <begin position="603"/>
        <end position="622"/>
    </location>
</feature>
<organism evidence="2 3">
    <name type="scientific">Tetradesmus obliquus</name>
    <name type="common">Green alga</name>
    <name type="synonym">Acutodesmus obliquus</name>
    <dbReference type="NCBI Taxonomy" id="3088"/>
    <lineage>
        <taxon>Eukaryota</taxon>
        <taxon>Viridiplantae</taxon>
        <taxon>Chlorophyta</taxon>
        <taxon>core chlorophytes</taxon>
        <taxon>Chlorophyceae</taxon>
        <taxon>CS clade</taxon>
        <taxon>Sphaeropleales</taxon>
        <taxon>Scenedesmaceae</taxon>
        <taxon>Tetradesmus</taxon>
    </lineage>
</organism>
<sequence length="638" mass="64987">MPVVKQEKLDGSGLDKLLDDLQGLRCDRHDRWICERLAAITAGVLEHASDQQTARLISLITKQLPLCTSLLPSAKDSTASTSSSQAPAKELAKHLLHVLCQAWGLAAQQLGPLMLDKSVGQPLLTLLQGPFTAADSRLRREAFSAWHSFADCCWRLQQLVRKRGVLTQPMRFALQHDASNAVKLAAVGSWGCLMQMLLGQHGLDSSSSSSSSSGSGVALCCAAADAGNAAAGSDLQQQLLTNLVQCFAGAAANAAAAPAAALSLLKGLASWRRKAPADQQPAAAAAAAAAAAVLELQVWCLLVDQLLLLPAAAGSASAPAAAAAAAAAAAGPELFQAAASMVMAAGQLALRMCQALSEQQSITHTKAAGAGARAGKSPGNAAAAVAAAAAGVALTPPKSPMQSPLAAAAAAAGASVQLGSVATGYTAGVFGTAAAGGSSGATLSAAAERGMVKAAGRLAVQQQQVTQRMLQLQAAVQQQQQQQQQQQLGEEAAEEALRAGYGTIQRWFDAVSPLLVRTFQTPAADSAAASTAQQQQQQQQQQLPRAVAYQAVNRLLEGSCCGRELQLLVLPLALQDVLQELMPDACLTGSLNPPDVQALTLQQQQQQQQQKAPGSPGPAAAGAAAAAAAAAAGCMCPP</sequence>
<name>A0ABY8U2A6_TETOB</name>
<dbReference type="EMBL" id="CP126213">
    <property type="protein sequence ID" value="WIA15509.1"/>
    <property type="molecule type" value="Genomic_DNA"/>
</dbReference>
<gene>
    <name evidence="2" type="ORF">OEZ85_002145</name>
</gene>
<evidence type="ECO:0000313" key="2">
    <source>
        <dbReference type="EMBL" id="WIA15509.1"/>
    </source>
</evidence>